<dbReference type="EMBL" id="BAABRI010000027">
    <property type="protein sequence ID" value="GAA5484532.1"/>
    <property type="molecule type" value="Genomic_DNA"/>
</dbReference>
<dbReference type="PANTHER" id="PTHR43110">
    <property type="entry name" value="THIOL PEROXIDASE"/>
    <property type="match status" value="1"/>
</dbReference>
<organism evidence="4 5">
    <name type="scientific">Haloferula sargassicola</name>
    <dbReference type="NCBI Taxonomy" id="490096"/>
    <lineage>
        <taxon>Bacteria</taxon>
        <taxon>Pseudomonadati</taxon>
        <taxon>Verrucomicrobiota</taxon>
        <taxon>Verrucomicrobiia</taxon>
        <taxon>Verrucomicrobiales</taxon>
        <taxon>Verrucomicrobiaceae</taxon>
        <taxon>Haloferula</taxon>
    </lineage>
</organism>
<evidence type="ECO:0000259" key="3">
    <source>
        <dbReference type="PROSITE" id="PS51352"/>
    </source>
</evidence>
<dbReference type="PIRSF" id="PIRSF000239">
    <property type="entry name" value="AHPC"/>
    <property type="match status" value="1"/>
</dbReference>
<dbReference type="PROSITE" id="PS51352">
    <property type="entry name" value="THIOREDOXIN_2"/>
    <property type="match status" value="1"/>
</dbReference>
<sequence>MLGAEPNDPIPSMALQTGDTAPDFTLVSKGPDGPELVKLSDLTGKSNLVLLFVPMAFTGVCTQEFCDLSAGLGDYEALDATVVGISGDSPFAQEAWAKQAGITLKLLSDYEHDVAKAYGVAYEQFLPEANLIMGGVAKRSAFVIDKQGIIRHAEVCEHPKNLPDFEAVKAALKELA</sequence>
<evidence type="ECO:0000313" key="5">
    <source>
        <dbReference type="Proteomes" id="UP001476282"/>
    </source>
</evidence>
<evidence type="ECO:0000313" key="4">
    <source>
        <dbReference type="EMBL" id="GAA5484532.1"/>
    </source>
</evidence>
<reference evidence="4 5" key="1">
    <citation type="submission" date="2024-02" db="EMBL/GenBank/DDBJ databases">
        <title>Haloferula sargassicola NBRC 104335.</title>
        <authorList>
            <person name="Ichikawa N."/>
            <person name="Katano-Makiyama Y."/>
            <person name="Hidaka K."/>
        </authorList>
    </citation>
    <scope>NUCLEOTIDE SEQUENCE [LARGE SCALE GENOMIC DNA]</scope>
    <source>
        <strain evidence="4 5">NBRC 104335</strain>
    </source>
</reference>
<keyword evidence="5" id="KW-1185">Reference proteome</keyword>
<name>A0ABP9UUV4_9BACT</name>
<dbReference type="InterPro" id="IPR036249">
    <property type="entry name" value="Thioredoxin-like_sf"/>
</dbReference>
<evidence type="ECO:0000256" key="2">
    <source>
        <dbReference type="ARBA" id="ARBA00023284"/>
    </source>
</evidence>
<gene>
    <name evidence="4" type="primary">ahpE</name>
    <name evidence="4" type="ORF">Hsar01_03776</name>
</gene>
<dbReference type="Proteomes" id="UP001476282">
    <property type="component" value="Unassembled WGS sequence"/>
</dbReference>
<dbReference type="Pfam" id="PF00578">
    <property type="entry name" value="AhpC-TSA"/>
    <property type="match status" value="1"/>
</dbReference>
<dbReference type="InterPro" id="IPR000866">
    <property type="entry name" value="AhpC/TSA"/>
</dbReference>
<dbReference type="InterPro" id="IPR050455">
    <property type="entry name" value="Tpx_Peroxidase_subfamily"/>
</dbReference>
<dbReference type="Gene3D" id="3.40.30.10">
    <property type="entry name" value="Glutaredoxin"/>
    <property type="match status" value="1"/>
</dbReference>
<dbReference type="InterPro" id="IPR013766">
    <property type="entry name" value="Thioredoxin_domain"/>
</dbReference>
<comment type="caution">
    <text evidence="4">The sequence shown here is derived from an EMBL/GenBank/DDBJ whole genome shotgun (WGS) entry which is preliminary data.</text>
</comment>
<feature type="domain" description="Thioredoxin" evidence="3">
    <location>
        <begin position="15"/>
        <end position="176"/>
    </location>
</feature>
<keyword evidence="1" id="KW-0560">Oxidoreductase</keyword>
<proteinExistence type="predicted"/>
<dbReference type="PANTHER" id="PTHR43110:SF1">
    <property type="entry name" value="THIOL PEROXIDASE"/>
    <property type="match status" value="1"/>
</dbReference>
<protein>
    <submittedName>
        <fullName evidence="4">Alkyl hydroperoxide reductase E</fullName>
    </submittedName>
</protein>
<evidence type="ECO:0000256" key="1">
    <source>
        <dbReference type="ARBA" id="ARBA00023002"/>
    </source>
</evidence>
<accession>A0ABP9UUV4</accession>
<keyword evidence="2" id="KW-0676">Redox-active center</keyword>
<dbReference type="InterPro" id="IPR024706">
    <property type="entry name" value="Peroxiredoxin_AhpC-typ"/>
</dbReference>
<dbReference type="SUPFAM" id="SSF52833">
    <property type="entry name" value="Thioredoxin-like"/>
    <property type="match status" value="1"/>
</dbReference>